<protein>
    <submittedName>
        <fullName evidence="3">DUF6480 family protein</fullName>
    </submittedName>
</protein>
<dbReference type="Proteomes" id="UP001552521">
    <property type="component" value="Unassembled WGS sequence"/>
</dbReference>
<keyword evidence="2" id="KW-0812">Transmembrane</keyword>
<dbReference type="RefSeq" id="WP_364595805.1">
    <property type="nucleotide sequence ID" value="NZ_JBFAQK010000026.1"/>
</dbReference>
<evidence type="ECO:0000256" key="1">
    <source>
        <dbReference type="SAM" id="MobiDB-lite"/>
    </source>
</evidence>
<proteinExistence type="predicted"/>
<reference evidence="3 4" key="1">
    <citation type="submission" date="2024-06" db="EMBL/GenBank/DDBJ databases">
        <title>The Natural Products Discovery Center: Release of the First 8490 Sequenced Strains for Exploring Actinobacteria Biosynthetic Diversity.</title>
        <authorList>
            <person name="Kalkreuter E."/>
            <person name="Kautsar S.A."/>
            <person name="Yang D."/>
            <person name="Bader C.D."/>
            <person name="Teijaro C.N."/>
            <person name="Fluegel L."/>
            <person name="Davis C.M."/>
            <person name="Simpson J.R."/>
            <person name="Lauterbach L."/>
            <person name="Steele A.D."/>
            <person name="Gui C."/>
            <person name="Meng S."/>
            <person name="Li G."/>
            <person name="Viehrig K."/>
            <person name="Ye F."/>
            <person name="Su P."/>
            <person name="Kiefer A.F."/>
            <person name="Nichols A."/>
            <person name="Cepeda A.J."/>
            <person name="Yan W."/>
            <person name="Fan B."/>
            <person name="Jiang Y."/>
            <person name="Adhikari A."/>
            <person name="Zheng C.-J."/>
            <person name="Schuster L."/>
            <person name="Cowan T.M."/>
            <person name="Smanski M.J."/>
            <person name="Chevrette M.G."/>
            <person name="De Carvalho L.P.S."/>
            <person name="Shen B."/>
        </authorList>
    </citation>
    <scope>NUCLEOTIDE SEQUENCE [LARGE SCALE GENOMIC DNA]</scope>
    <source>
        <strain evidence="3 4">NPDC049344</strain>
    </source>
</reference>
<keyword evidence="2" id="KW-1133">Transmembrane helix</keyword>
<keyword evidence="4" id="KW-1185">Reference proteome</keyword>
<dbReference type="EMBL" id="JBFAQK010000026">
    <property type="protein sequence ID" value="MEV4682998.1"/>
    <property type="molecule type" value="Genomic_DNA"/>
</dbReference>
<feature type="transmembrane region" description="Helical" evidence="2">
    <location>
        <begin position="53"/>
        <end position="73"/>
    </location>
</feature>
<feature type="compositionally biased region" description="Low complexity" evidence="1">
    <location>
        <begin position="13"/>
        <end position="39"/>
    </location>
</feature>
<dbReference type="InterPro" id="IPR045512">
    <property type="entry name" value="DUF6480"/>
</dbReference>
<feature type="region of interest" description="Disordered" evidence="1">
    <location>
        <begin position="1"/>
        <end position="46"/>
    </location>
</feature>
<comment type="caution">
    <text evidence="3">The sequence shown here is derived from an EMBL/GenBank/DDBJ whole genome shotgun (WGS) entry which is preliminary data.</text>
</comment>
<accession>A0ABV3HY34</accession>
<name>A0ABV3HY34_9ACTN</name>
<sequence length="76" mass="7769">MNSQPPDPDPRNTPGVRPGGTVPPGETPPGEGSTGSETGPHGDLSRGWAKGPMIAIGLVVVVFAAFFLAYALIMIL</sequence>
<gene>
    <name evidence="3" type="ORF">AB0K36_19670</name>
</gene>
<evidence type="ECO:0000313" key="3">
    <source>
        <dbReference type="EMBL" id="MEV4682998.1"/>
    </source>
</evidence>
<evidence type="ECO:0000313" key="4">
    <source>
        <dbReference type="Proteomes" id="UP001552521"/>
    </source>
</evidence>
<keyword evidence="2" id="KW-0472">Membrane</keyword>
<dbReference type="Pfam" id="PF20088">
    <property type="entry name" value="DUF6480"/>
    <property type="match status" value="1"/>
</dbReference>
<organism evidence="3 4">
    <name type="scientific">Streptomyces kurssanovii</name>
    <dbReference type="NCBI Taxonomy" id="67312"/>
    <lineage>
        <taxon>Bacteria</taxon>
        <taxon>Bacillati</taxon>
        <taxon>Actinomycetota</taxon>
        <taxon>Actinomycetes</taxon>
        <taxon>Kitasatosporales</taxon>
        <taxon>Streptomycetaceae</taxon>
        <taxon>Streptomyces</taxon>
    </lineage>
</organism>
<evidence type="ECO:0000256" key="2">
    <source>
        <dbReference type="SAM" id="Phobius"/>
    </source>
</evidence>